<organism evidence="2">
    <name type="scientific">Salpingoeca rosetta (strain ATCC 50818 / BSB-021)</name>
    <dbReference type="NCBI Taxonomy" id="946362"/>
    <lineage>
        <taxon>Eukaryota</taxon>
        <taxon>Choanoflagellata</taxon>
        <taxon>Craspedida</taxon>
        <taxon>Salpingoecidae</taxon>
        <taxon>Salpingoeca</taxon>
    </lineage>
</organism>
<evidence type="ECO:0000313" key="2">
    <source>
        <dbReference type="Proteomes" id="UP000007799"/>
    </source>
</evidence>
<dbReference type="AlphaFoldDB" id="F2U3R9"/>
<dbReference type="InParanoid" id="F2U3R9"/>
<accession>F2U3R9</accession>
<keyword evidence="2" id="KW-1185">Reference proteome</keyword>
<name>F2U3R9_SALR5</name>
<gene>
    <name evidence="1" type="ORF">PTSG_02933</name>
</gene>
<dbReference type="KEGG" id="sre:PTSG_02933"/>
<reference evidence="1" key="1">
    <citation type="submission" date="2009-08" db="EMBL/GenBank/DDBJ databases">
        <title>Annotation of Salpingoeca rosetta.</title>
        <authorList>
            <consortium name="The Broad Institute Genome Sequencing Platform"/>
            <person name="Russ C."/>
            <person name="Cuomo C."/>
            <person name="Burger G."/>
            <person name="Gray M.W."/>
            <person name="Holland P.W.H."/>
            <person name="King N."/>
            <person name="Lang F.B.F."/>
            <person name="Roger A.J."/>
            <person name="Ruiz-Trillo I."/>
            <person name="Young S.K."/>
            <person name="Zeng Q."/>
            <person name="Gargeya S."/>
            <person name="Alvarado L."/>
            <person name="Berlin A."/>
            <person name="Chapman S.B."/>
            <person name="Chen Z."/>
            <person name="Freedman E."/>
            <person name="Gellesch M."/>
            <person name="Goldberg J."/>
            <person name="Griggs A."/>
            <person name="Gujja S."/>
            <person name="Heilman E."/>
            <person name="Heiman D."/>
            <person name="Howarth C."/>
            <person name="Mehta T."/>
            <person name="Neiman D."/>
            <person name="Pearson M."/>
            <person name="Roberts A."/>
            <person name="Saif S."/>
            <person name="Shea T."/>
            <person name="Shenoy N."/>
            <person name="Sisk P."/>
            <person name="Stolte C."/>
            <person name="Sykes S."/>
            <person name="White J."/>
            <person name="Yandava C."/>
            <person name="Haas B."/>
            <person name="Nusbaum C."/>
            <person name="Birren B."/>
        </authorList>
    </citation>
    <scope>NUCLEOTIDE SEQUENCE [LARGE SCALE GENOMIC DNA]</scope>
    <source>
        <strain evidence="1">ATCC 50818</strain>
    </source>
</reference>
<evidence type="ECO:0000313" key="1">
    <source>
        <dbReference type="EMBL" id="EGD82263.1"/>
    </source>
</evidence>
<dbReference type="RefSeq" id="XP_004996446.1">
    <property type="nucleotide sequence ID" value="XM_004996389.1"/>
</dbReference>
<proteinExistence type="predicted"/>
<dbReference type="GeneID" id="16077031"/>
<sequence>MVHRFEATHVDTENAQLSKAPIQQVYKLAGRFVSGIVLLSAVFDKTRTLTVGSPKLARVLVGDDTWTEEDAL</sequence>
<dbReference type="Proteomes" id="UP000007799">
    <property type="component" value="Unassembled WGS sequence"/>
</dbReference>
<dbReference type="EMBL" id="GL832960">
    <property type="protein sequence ID" value="EGD82263.1"/>
    <property type="molecule type" value="Genomic_DNA"/>
</dbReference>
<protein>
    <submittedName>
        <fullName evidence="1">Uncharacterized protein</fullName>
    </submittedName>
</protein>